<gene>
    <name evidence="6" type="ORF">IRI77_28305</name>
</gene>
<dbReference type="SMART" id="SM01130">
    <property type="entry name" value="DHDPS"/>
    <property type="match status" value="1"/>
</dbReference>
<evidence type="ECO:0000256" key="4">
    <source>
        <dbReference type="PIRSR" id="PIRSR001365-1"/>
    </source>
</evidence>
<evidence type="ECO:0000256" key="1">
    <source>
        <dbReference type="ARBA" id="ARBA00023239"/>
    </source>
</evidence>
<feature type="binding site" evidence="5">
    <location>
        <position position="210"/>
    </location>
    <ligand>
        <name>pyruvate</name>
        <dbReference type="ChEBI" id="CHEBI:15361"/>
    </ligand>
</feature>
<keyword evidence="2" id="KW-0704">Schiff base</keyword>
<dbReference type="PANTHER" id="PTHR42849:SF1">
    <property type="entry name" value="N-ACETYLNEURAMINATE LYASE"/>
    <property type="match status" value="1"/>
</dbReference>
<dbReference type="PRINTS" id="PR00146">
    <property type="entry name" value="DHPICSNTHASE"/>
</dbReference>
<dbReference type="InterPro" id="IPR020625">
    <property type="entry name" value="Schiff_base-form_aldolases_AS"/>
</dbReference>
<dbReference type="EMBL" id="CP063849">
    <property type="protein sequence ID" value="QOY86661.1"/>
    <property type="molecule type" value="Genomic_DNA"/>
</dbReference>
<evidence type="ECO:0000256" key="3">
    <source>
        <dbReference type="PIRNR" id="PIRNR001365"/>
    </source>
</evidence>
<sequence>MSDNNSFSGIIPPLVTPLLEPERLDIGGLERLIERGIAGGVDGFFLLGTTGEAPNLSHRLQREFIQRATQIIGGRKPVLTGITDCCLTEALDLSRYAAGCGGTAVVFAPPYYYPLSQEELLRYCLRLIDSLPLPFFLYNIPSHTRNTFERATARVLSHHPNCLGIKDSSGDWPYFAGLLEDYRDRKDFAVLMGPEEMLDQAVLAGADGGVSGGANLYPKLYVDTCRAAREGRVGEAQALQATIQRLSEKIYEPAGYLRGMKCALELTGVCSGALTEPFAPLEDEQRAGVRQALIELGLL</sequence>
<proteinExistence type="inferred from homology"/>
<dbReference type="InterPro" id="IPR013785">
    <property type="entry name" value="Aldolase_TIM"/>
</dbReference>
<dbReference type="KEGG" id="pfer:IRI77_28305"/>
<accession>A0A7S7SJQ1</accession>
<dbReference type="Proteomes" id="UP000593892">
    <property type="component" value="Chromosome"/>
</dbReference>
<dbReference type="PIRSF" id="PIRSF001365">
    <property type="entry name" value="DHDPS"/>
    <property type="match status" value="1"/>
</dbReference>
<feature type="active site" description="Proton donor/acceptor" evidence="4">
    <location>
        <position position="138"/>
    </location>
</feature>
<dbReference type="AlphaFoldDB" id="A0A7S7SJQ1"/>
<reference evidence="6 7" key="1">
    <citation type="submission" date="2020-10" db="EMBL/GenBank/DDBJ databases">
        <title>Complete genome sequence of Paludibaculum fermentans P105T, a facultatively anaerobic acidobacterium capable of dissimilatory Fe(III) reduction.</title>
        <authorList>
            <person name="Dedysh S.N."/>
            <person name="Beletsky A.V."/>
            <person name="Kulichevskaya I.S."/>
            <person name="Mardanov A.V."/>
            <person name="Ravin N.V."/>
        </authorList>
    </citation>
    <scope>NUCLEOTIDE SEQUENCE [LARGE SCALE GENOMIC DNA]</scope>
    <source>
        <strain evidence="6 7">P105</strain>
    </source>
</reference>
<evidence type="ECO:0000313" key="6">
    <source>
        <dbReference type="EMBL" id="QOY86661.1"/>
    </source>
</evidence>
<organism evidence="6 7">
    <name type="scientific">Paludibaculum fermentans</name>
    <dbReference type="NCBI Taxonomy" id="1473598"/>
    <lineage>
        <taxon>Bacteria</taxon>
        <taxon>Pseudomonadati</taxon>
        <taxon>Acidobacteriota</taxon>
        <taxon>Terriglobia</taxon>
        <taxon>Bryobacterales</taxon>
        <taxon>Bryobacteraceae</taxon>
        <taxon>Paludibaculum</taxon>
    </lineage>
</organism>
<dbReference type="Pfam" id="PF00701">
    <property type="entry name" value="DHDPS"/>
    <property type="match status" value="1"/>
</dbReference>
<name>A0A7S7SJQ1_PALFE</name>
<dbReference type="SUPFAM" id="SSF51569">
    <property type="entry name" value="Aldolase"/>
    <property type="match status" value="1"/>
</dbReference>
<evidence type="ECO:0000313" key="7">
    <source>
        <dbReference type="Proteomes" id="UP000593892"/>
    </source>
</evidence>
<evidence type="ECO:0000256" key="5">
    <source>
        <dbReference type="PIRSR" id="PIRSR001365-2"/>
    </source>
</evidence>
<keyword evidence="1 3" id="KW-0456">Lyase</keyword>
<dbReference type="GO" id="GO:0019262">
    <property type="term" value="P:N-acetylneuraminate catabolic process"/>
    <property type="evidence" value="ECO:0007669"/>
    <property type="project" value="TreeGrafter"/>
</dbReference>
<evidence type="ECO:0000256" key="2">
    <source>
        <dbReference type="ARBA" id="ARBA00023270"/>
    </source>
</evidence>
<comment type="similarity">
    <text evidence="3">Belongs to the DapA family.</text>
</comment>
<dbReference type="GO" id="GO:0005829">
    <property type="term" value="C:cytosol"/>
    <property type="evidence" value="ECO:0007669"/>
    <property type="project" value="TreeGrafter"/>
</dbReference>
<dbReference type="Gene3D" id="3.20.20.70">
    <property type="entry name" value="Aldolase class I"/>
    <property type="match status" value="1"/>
</dbReference>
<feature type="active site" description="Schiff-base intermediate with substrate" evidence="4">
    <location>
        <position position="166"/>
    </location>
</feature>
<feature type="binding site" evidence="5">
    <location>
        <position position="50"/>
    </location>
    <ligand>
        <name>pyruvate</name>
        <dbReference type="ChEBI" id="CHEBI:15361"/>
    </ligand>
</feature>
<dbReference type="InterPro" id="IPR002220">
    <property type="entry name" value="DapA-like"/>
</dbReference>
<dbReference type="RefSeq" id="WP_194448330.1">
    <property type="nucleotide sequence ID" value="NZ_CP063849.1"/>
</dbReference>
<dbReference type="CDD" id="cd00408">
    <property type="entry name" value="DHDPS-like"/>
    <property type="match status" value="1"/>
</dbReference>
<dbReference type="PROSITE" id="PS00666">
    <property type="entry name" value="DHDPS_2"/>
    <property type="match status" value="1"/>
</dbReference>
<keyword evidence="7" id="KW-1185">Reference proteome</keyword>
<dbReference type="PANTHER" id="PTHR42849">
    <property type="entry name" value="N-ACETYLNEURAMINATE LYASE"/>
    <property type="match status" value="1"/>
</dbReference>
<dbReference type="GO" id="GO:0008747">
    <property type="term" value="F:N-acetylneuraminate lyase activity"/>
    <property type="evidence" value="ECO:0007669"/>
    <property type="project" value="TreeGrafter"/>
</dbReference>
<protein>
    <submittedName>
        <fullName evidence="6">Dihydrodipicolinate synthase family protein</fullName>
    </submittedName>
</protein>